<evidence type="ECO:0000313" key="2">
    <source>
        <dbReference type="Proteomes" id="UP000094329"/>
    </source>
</evidence>
<dbReference type="RefSeq" id="WP_069314407.1">
    <property type="nucleotide sequence ID" value="NZ_MDTU01000006.1"/>
</dbReference>
<organism evidence="1 2">
    <name type="scientific">Piscirickettsia litoralis</name>
    <dbReference type="NCBI Taxonomy" id="1891921"/>
    <lineage>
        <taxon>Bacteria</taxon>
        <taxon>Pseudomonadati</taxon>
        <taxon>Pseudomonadota</taxon>
        <taxon>Gammaproteobacteria</taxon>
        <taxon>Thiotrichales</taxon>
        <taxon>Piscirickettsiaceae</taxon>
        <taxon>Piscirickettsia</taxon>
    </lineage>
</organism>
<comment type="caution">
    <text evidence="1">The sequence shown here is derived from an EMBL/GenBank/DDBJ whole genome shotgun (WGS) entry which is preliminary data.</text>
</comment>
<gene>
    <name evidence="1" type="ORF">BGC07_17830</name>
</gene>
<keyword evidence="2" id="KW-1185">Reference proteome</keyword>
<protein>
    <submittedName>
        <fullName evidence="1">Uncharacterized protein</fullName>
    </submittedName>
</protein>
<evidence type="ECO:0000313" key="1">
    <source>
        <dbReference type="EMBL" id="ODN41134.1"/>
    </source>
</evidence>
<reference evidence="1 2" key="1">
    <citation type="submission" date="2016-08" db="EMBL/GenBank/DDBJ databases">
        <title>Draft genome sequence of Candidatus Piscirickettsia litoralis, from seawater.</title>
        <authorList>
            <person name="Wan X."/>
            <person name="Lee A.J."/>
            <person name="Hou S."/>
            <person name="Donachie S.P."/>
        </authorList>
    </citation>
    <scope>NUCLEOTIDE SEQUENCE [LARGE SCALE GENOMIC DNA]</scope>
    <source>
        <strain evidence="1 2">Y2</strain>
    </source>
</reference>
<accession>A0ABX2ZX00</accession>
<dbReference type="Proteomes" id="UP000094329">
    <property type="component" value="Unassembled WGS sequence"/>
</dbReference>
<name>A0ABX2ZX00_9GAMM</name>
<dbReference type="EMBL" id="MDTU01000006">
    <property type="protein sequence ID" value="ODN41134.1"/>
    <property type="molecule type" value="Genomic_DNA"/>
</dbReference>
<sequence length="343" mass="39568">MNGEIEGLITQKFEGNLVPHIWYKNLRTSAGMADIVAITILSDIVYWYRPRAVHNDDGPVTYHKRFKGLSKWFRPGYFSNKFGLTSRQVDEALRRLKKQGIIKYKKENITTDDGNTYFGAARIMPIVEKVLEISSFELCASEQISVEQNTDIRKSTHTYVQKDARICVKPVTDMCDIKENTKETSKEIINMCTSAQECVQVDVQKNNLEDGFDEFWKAYRLGKNRKRALKVWTQNKLYKIKDQIIEHVKQTRLSDWQYRPKSKIPHPSTYLNGECWNDEIISREQENANSTRNLSTADLYERNLYATAAAQPAKVIPNEKSRSGFCEADQSVLDVQQTSDGGW</sequence>
<proteinExistence type="predicted"/>